<dbReference type="GO" id="GO:0005739">
    <property type="term" value="C:mitochondrion"/>
    <property type="evidence" value="ECO:0007669"/>
    <property type="project" value="TreeGrafter"/>
</dbReference>
<dbReference type="GeneID" id="19984472"/>
<dbReference type="EMBL" id="KB822706">
    <property type="protein sequence ID" value="ETI21909.1"/>
    <property type="molecule type" value="Genomic_DNA"/>
</dbReference>
<comment type="pathway">
    <text evidence="2">Protein modification; protein lipoylation via exogenous pathway; protein N(6)-(lipoyl)lysine from lipoate: step 2/2.</text>
</comment>
<proteinExistence type="inferred from homology"/>
<dbReference type="InterPro" id="IPR004143">
    <property type="entry name" value="BPL_LPL_catalytic"/>
</dbReference>
<dbReference type="PANTHER" id="PTHR12561">
    <property type="entry name" value="LIPOATE-PROTEIN LIGASE"/>
    <property type="match status" value="1"/>
</dbReference>
<dbReference type="Gene3D" id="3.30.930.10">
    <property type="entry name" value="Bira Bifunctional Protein, Domain 2"/>
    <property type="match status" value="1"/>
</dbReference>
<feature type="region of interest" description="Disordered" evidence="5">
    <location>
        <begin position="482"/>
        <end position="506"/>
    </location>
</feature>
<evidence type="ECO:0000313" key="7">
    <source>
        <dbReference type="EMBL" id="ETI21909.1"/>
    </source>
</evidence>
<evidence type="ECO:0000256" key="2">
    <source>
        <dbReference type="ARBA" id="ARBA00005085"/>
    </source>
</evidence>
<comment type="similarity">
    <text evidence="3">Belongs to the LplA family.</text>
</comment>
<evidence type="ECO:0000313" key="8">
    <source>
        <dbReference type="Proteomes" id="UP000030678"/>
    </source>
</evidence>
<dbReference type="OrthoDB" id="201621at2759"/>
<dbReference type="UniPathway" id="UPA00537">
    <property type="reaction ID" value="UER00595"/>
</dbReference>
<evidence type="ECO:0000256" key="5">
    <source>
        <dbReference type="SAM" id="MobiDB-lite"/>
    </source>
</evidence>
<dbReference type="RefSeq" id="XP_008728526.1">
    <property type="nucleotide sequence ID" value="XM_008730304.1"/>
</dbReference>
<dbReference type="PROSITE" id="PS51733">
    <property type="entry name" value="BPL_LPL_CATALYTIC"/>
    <property type="match status" value="1"/>
</dbReference>
<dbReference type="InterPro" id="IPR045864">
    <property type="entry name" value="aa-tRNA-synth_II/BPL/LPL"/>
</dbReference>
<feature type="region of interest" description="Disordered" evidence="5">
    <location>
        <begin position="139"/>
        <end position="168"/>
    </location>
</feature>
<feature type="compositionally biased region" description="Basic and acidic residues" evidence="5">
    <location>
        <begin position="486"/>
        <end position="506"/>
    </location>
</feature>
<dbReference type="GO" id="GO:0017118">
    <property type="term" value="F:lipoyltransferase activity"/>
    <property type="evidence" value="ECO:0007669"/>
    <property type="project" value="TreeGrafter"/>
</dbReference>
<evidence type="ECO:0000259" key="6">
    <source>
        <dbReference type="PROSITE" id="PS51733"/>
    </source>
</evidence>
<accession>V9D4U9</accession>
<name>V9D4U9_9EURO</name>
<dbReference type="InterPro" id="IPR004562">
    <property type="entry name" value="LipoylTrfase_LipoateP_Ligase"/>
</dbReference>
<dbReference type="SUPFAM" id="SSF55681">
    <property type="entry name" value="Class II aaRS and biotin synthetases"/>
    <property type="match status" value="1"/>
</dbReference>
<reference evidence="7 8" key="1">
    <citation type="submission" date="2013-03" db="EMBL/GenBank/DDBJ databases">
        <title>The Genome Sequence of Cladophialophora carrionii CBS 160.54.</title>
        <authorList>
            <consortium name="The Broad Institute Genomics Platform"/>
            <person name="Cuomo C."/>
            <person name="de Hoog S."/>
            <person name="Gorbushina A."/>
            <person name="Walker B."/>
            <person name="Young S.K."/>
            <person name="Zeng Q."/>
            <person name="Gargeya S."/>
            <person name="Fitzgerald M."/>
            <person name="Haas B."/>
            <person name="Abouelleil A."/>
            <person name="Allen A.W."/>
            <person name="Alvarado L."/>
            <person name="Arachchi H.M."/>
            <person name="Berlin A.M."/>
            <person name="Chapman S.B."/>
            <person name="Gainer-Dewar J."/>
            <person name="Goldberg J."/>
            <person name="Griggs A."/>
            <person name="Gujja S."/>
            <person name="Hansen M."/>
            <person name="Howarth C."/>
            <person name="Imamovic A."/>
            <person name="Ireland A."/>
            <person name="Larimer J."/>
            <person name="McCowan C."/>
            <person name="Murphy C."/>
            <person name="Pearson M."/>
            <person name="Poon T.W."/>
            <person name="Priest M."/>
            <person name="Roberts A."/>
            <person name="Saif S."/>
            <person name="Shea T."/>
            <person name="Sisk P."/>
            <person name="Sykes S."/>
            <person name="Wortman J."/>
            <person name="Nusbaum C."/>
            <person name="Birren B."/>
        </authorList>
    </citation>
    <scope>NUCLEOTIDE SEQUENCE [LARGE SCALE GENOMIC DNA]</scope>
    <source>
        <strain evidence="7 8">CBS 160.54</strain>
    </source>
</reference>
<dbReference type="CDD" id="cd16443">
    <property type="entry name" value="LplA"/>
    <property type="match status" value="1"/>
</dbReference>
<dbReference type="Pfam" id="PF21948">
    <property type="entry name" value="LplA-B_cat"/>
    <property type="match status" value="2"/>
</dbReference>
<evidence type="ECO:0000256" key="3">
    <source>
        <dbReference type="ARBA" id="ARBA00008242"/>
    </source>
</evidence>
<dbReference type="Proteomes" id="UP000030678">
    <property type="component" value="Unassembled WGS sequence"/>
</dbReference>
<protein>
    <recommendedName>
        <fullName evidence="4">Putative lipoate-protein ligase A</fullName>
    </recommendedName>
</protein>
<dbReference type="AlphaFoldDB" id="V9D4U9"/>
<dbReference type="HOGENOM" id="CLU_022986_3_0_1"/>
<feature type="domain" description="BPL/LPL catalytic" evidence="6">
    <location>
        <begin position="103"/>
        <end position="331"/>
    </location>
</feature>
<gene>
    <name evidence="7" type="ORF">G647_05979</name>
</gene>
<organism evidence="7 8">
    <name type="scientific">Cladophialophora carrionii CBS 160.54</name>
    <dbReference type="NCBI Taxonomy" id="1279043"/>
    <lineage>
        <taxon>Eukaryota</taxon>
        <taxon>Fungi</taxon>
        <taxon>Dikarya</taxon>
        <taxon>Ascomycota</taxon>
        <taxon>Pezizomycotina</taxon>
        <taxon>Eurotiomycetes</taxon>
        <taxon>Chaetothyriomycetidae</taxon>
        <taxon>Chaetothyriales</taxon>
        <taxon>Herpotrichiellaceae</taxon>
        <taxon>Cladophialophora</taxon>
    </lineage>
</organism>
<sequence>MFSLTRASSTKTALSGSMRVAPRLLSTLAKWRTCSQATFSLPLVSLAQRRAVHDRAQPASSASWNLEELWRVSKASGPLVFHLPSDDPYLNLSIEHYLLTKSSPESHILLFYTNRPCVVIGRNQNPWLETDLKRVQEGLDPDEQEVSEARGRAPAGEQRWTPGRHLRDRPAGTVPVDLVRRRSGGGTVFHDAGNLNYSIIVPNTRSFTRRKHAEMVVQALRTLNTPAHKWLSSESQRSDFPKVRVNERNDIVMQRPNEAEWLKVSGSAYKLTRGRALHHGTLLYSSPYIHRISDLLRSPGRDFITAHGVESVRSKVGNLAYTASRHMRNNIRKDITEAIVQQFWTMYGTGQLREPGINEIILSAPASFEDLEEQNPWLAQGVQELVSPSWIFEQTPKFDFRSGMLDNHEVDLHADKGAIRSIGLKSPVPGLADNPDGSVWRQRRKIFGKTAAHHGASDSDSDENVKLYQVQDWQALLRVATSSAERQTHEKTTESVKQGKDGSEHADVRVNVSEGVGECVPDMLVQRLKAVFPPYRPARKNDLL</sequence>
<evidence type="ECO:0000256" key="1">
    <source>
        <dbReference type="ARBA" id="ARBA00003253"/>
    </source>
</evidence>
<dbReference type="GO" id="GO:0009249">
    <property type="term" value="P:protein lipoylation"/>
    <property type="evidence" value="ECO:0007669"/>
    <property type="project" value="InterPro"/>
</dbReference>
<dbReference type="PANTHER" id="PTHR12561:SF3">
    <property type="entry name" value="LIPOYLTRANSFERASE 1, MITOCHONDRIAL"/>
    <property type="match status" value="1"/>
</dbReference>
<dbReference type="VEuPathDB" id="FungiDB:G647_05979"/>
<evidence type="ECO:0000256" key="4">
    <source>
        <dbReference type="ARBA" id="ARBA00015925"/>
    </source>
</evidence>
<comment type="function">
    <text evidence="1">Catalyzes both the ATP-dependent activation of exogenously supplied lipoate to lipoyl-AMP and the transfer of the activated lipoyl onto the lipoyl domains of lipoate-dependent enzymes.</text>
</comment>